<evidence type="ECO:0000256" key="3">
    <source>
        <dbReference type="ARBA" id="ARBA00023125"/>
    </source>
</evidence>
<dbReference type="InterPro" id="IPR016032">
    <property type="entry name" value="Sig_transdc_resp-reg_C-effctor"/>
</dbReference>
<dbReference type="GO" id="GO:0006355">
    <property type="term" value="P:regulation of DNA-templated transcription"/>
    <property type="evidence" value="ECO:0007669"/>
    <property type="project" value="InterPro"/>
</dbReference>
<gene>
    <name evidence="8" type="ORF">ABW99_07135</name>
</gene>
<dbReference type="CDD" id="cd17535">
    <property type="entry name" value="REC_NarL-like"/>
    <property type="match status" value="1"/>
</dbReference>
<keyword evidence="9" id="KW-1185">Reference proteome</keyword>
<dbReference type="GO" id="GO:0003677">
    <property type="term" value="F:DNA binding"/>
    <property type="evidence" value="ECO:0007669"/>
    <property type="project" value="UniProtKB-KW"/>
</dbReference>
<dbReference type="GO" id="GO:0000160">
    <property type="term" value="P:phosphorelay signal transduction system"/>
    <property type="evidence" value="ECO:0007669"/>
    <property type="project" value="InterPro"/>
</dbReference>
<evidence type="ECO:0000256" key="2">
    <source>
        <dbReference type="ARBA" id="ARBA00023015"/>
    </source>
</evidence>
<dbReference type="EMBL" id="CP011568">
    <property type="protein sequence ID" value="AKJ68020.1"/>
    <property type="molecule type" value="Genomic_DNA"/>
</dbReference>
<dbReference type="KEGG" id="ptx:ABW99_07135"/>
<dbReference type="OrthoDB" id="9816469at2"/>
<dbReference type="InterPro" id="IPR039420">
    <property type="entry name" value="WalR-like"/>
</dbReference>
<accession>A0A0G3EM35</accession>
<dbReference type="SMART" id="SM00448">
    <property type="entry name" value="REC"/>
    <property type="match status" value="1"/>
</dbReference>
<evidence type="ECO:0000256" key="4">
    <source>
        <dbReference type="ARBA" id="ARBA00023163"/>
    </source>
</evidence>
<dbReference type="Pfam" id="PF00196">
    <property type="entry name" value="GerE"/>
    <property type="match status" value="1"/>
</dbReference>
<feature type="modified residue" description="4-aspartylphosphate" evidence="5">
    <location>
        <position position="54"/>
    </location>
</feature>
<dbReference type="PANTHER" id="PTHR43214:SF41">
    <property type="entry name" value="NITRATE_NITRITE RESPONSE REGULATOR PROTEIN NARP"/>
    <property type="match status" value="1"/>
</dbReference>
<dbReference type="InterPro" id="IPR000792">
    <property type="entry name" value="Tscrpt_reg_LuxR_C"/>
</dbReference>
<dbReference type="Pfam" id="PF00072">
    <property type="entry name" value="Response_reg"/>
    <property type="match status" value="1"/>
</dbReference>
<dbReference type="SUPFAM" id="SSF46894">
    <property type="entry name" value="C-terminal effector domain of the bipartite response regulators"/>
    <property type="match status" value="1"/>
</dbReference>
<evidence type="ECO:0000259" key="7">
    <source>
        <dbReference type="PROSITE" id="PS50110"/>
    </source>
</evidence>
<dbReference type="SUPFAM" id="SSF52172">
    <property type="entry name" value="CheY-like"/>
    <property type="match status" value="1"/>
</dbReference>
<keyword evidence="1 5" id="KW-0597">Phosphoprotein</keyword>
<dbReference type="PATRIC" id="fig|445709.3.peg.1525"/>
<evidence type="ECO:0000313" key="9">
    <source>
        <dbReference type="Proteomes" id="UP000036700"/>
    </source>
</evidence>
<dbReference type="RefSeq" id="WP_047213840.1">
    <property type="nucleotide sequence ID" value="NZ_CP011568.3"/>
</dbReference>
<protein>
    <submittedName>
        <fullName evidence="8">LuxR family transcriptional regulator</fullName>
    </submittedName>
</protein>
<dbReference type="PROSITE" id="PS50110">
    <property type="entry name" value="RESPONSE_REGULATORY"/>
    <property type="match status" value="1"/>
</dbReference>
<dbReference type="STRING" id="445709.ABW99_07135"/>
<proteinExistence type="predicted"/>
<sequence length="218" mass="24005">MTRILIADDHALIREGLKQILGMADGLSVDGEASNGAEVIAQLRRGTWDVLLLDMSMPGRSGIELIKQIKEEFPKVPILVLTMHGEQQYAVRVLKAGAAGYLTKESAPTELVAAVRKVATGGAYMSLAIAEKIALDFRSSNSDELPHRQLSDREFAVFLQLAEGRSISEIAEQLCVSTKTVSTYKARVFQKLQLQNQTELVQYAIRHHFLNDDGEPAN</sequence>
<keyword evidence="4" id="KW-0804">Transcription</keyword>
<evidence type="ECO:0000256" key="5">
    <source>
        <dbReference type="PROSITE-ProRule" id="PRU00169"/>
    </source>
</evidence>
<dbReference type="PRINTS" id="PR00038">
    <property type="entry name" value="HTHLUXR"/>
</dbReference>
<reference evidence="9" key="1">
    <citation type="submission" date="2015-06" db="EMBL/GenBank/DDBJ databases">
        <authorList>
            <person name="Lim Y.L."/>
            <person name="Ee R."/>
            <person name="Yong D."/>
            <person name="How K.Y."/>
            <person name="Yin W.F."/>
            <person name="Chan K.G."/>
        </authorList>
    </citation>
    <scope>NUCLEOTIDE SEQUENCE [LARGE SCALE GENOMIC DNA]</scope>
    <source>
        <strain evidence="9">DSM 25325</strain>
    </source>
</reference>
<keyword evidence="2" id="KW-0805">Transcription regulation</keyword>
<dbReference type="CDD" id="cd06170">
    <property type="entry name" value="LuxR_C_like"/>
    <property type="match status" value="1"/>
</dbReference>
<feature type="domain" description="HTH luxR-type" evidence="6">
    <location>
        <begin position="143"/>
        <end position="208"/>
    </location>
</feature>
<evidence type="ECO:0000313" key="8">
    <source>
        <dbReference type="EMBL" id="AKJ68020.1"/>
    </source>
</evidence>
<feature type="domain" description="Response regulatory" evidence="7">
    <location>
        <begin position="3"/>
        <end position="119"/>
    </location>
</feature>
<dbReference type="Gene3D" id="3.40.50.2300">
    <property type="match status" value="1"/>
</dbReference>
<evidence type="ECO:0000256" key="1">
    <source>
        <dbReference type="ARBA" id="ARBA00022553"/>
    </source>
</evidence>
<keyword evidence="3" id="KW-0238">DNA-binding</keyword>
<dbReference type="InterPro" id="IPR058245">
    <property type="entry name" value="NreC/VraR/RcsB-like_REC"/>
</dbReference>
<dbReference type="Proteomes" id="UP000036700">
    <property type="component" value="Chromosome"/>
</dbReference>
<name>A0A0G3EM35_9BURK</name>
<dbReference type="PROSITE" id="PS50043">
    <property type="entry name" value="HTH_LUXR_2"/>
    <property type="match status" value="1"/>
</dbReference>
<organism evidence="8 9">
    <name type="scientific">Pandoraea thiooxydans</name>
    <dbReference type="NCBI Taxonomy" id="445709"/>
    <lineage>
        <taxon>Bacteria</taxon>
        <taxon>Pseudomonadati</taxon>
        <taxon>Pseudomonadota</taxon>
        <taxon>Betaproteobacteria</taxon>
        <taxon>Burkholderiales</taxon>
        <taxon>Burkholderiaceae</taxon>
        <taxon>Pandoraea</taxon>
    </lineage>
</organism>
<dbReference type="AlphaFoldDB" id="A0A0G3EM35"/>
<evidence type="ECO:0000259" key="6">
    <source>
        <dbReference type="PROSITE" id="PS50043"/>
    </source>
</evidence>
<dbReference type="InterPro" id="IPR011006">
    <property type="entry name" value="CheY-like_superfamily"/>
</dbReference>
<dbReference type="PANTHER" id="PTHR43214">
    <property type="entry name" value="TWO-COMPONENT RESPONSE REGULATOR"/>
    <property type="match status" value="1"/>
</dbReference>
<dbReference type="InterPro" id="IPR001789">
    <property type="entry name" value="Sig_transdc_resp-reg_receiver"/>
</dbReference>
<dbReference type="SMART" id="SM00421">
    <property type="entry name" value="HTH_LUXR"/>
    <property type="match status" value="1"/>
</dbReference>